<name>A0A0H2MGH3_9PROT</name>
<reference evidence="1 2" key="1">
    <citation type="submission" date="2015-03" db="EMBL/GenBank/DDBJ databases">
        <title>Genome Sequence of Kiloniella spongiae MEBiC09566, isolated from a marine sponge.</title>
        <authorList>
            <person name="Shao Z."/>
            <person name="Wang L."/>
            <person name="Li X."/>
        </authorList>
    </citation>
    <scope>NUCLEOTIDE SEQUENCE [LARGE SCALE GENOMIC DNA]</scope>
    <source>
        <strain evidence="1 2">MEBiC09566</strain>
    </source>
</reference>
<proteinExistence type="predicted"/>
<accession>A0A0H2MGH3</accession>
<evidence type="ECO:0000313" key="1">
    <source>
        <dbReference type="EMBL" id="KLN61311.1"/>
    </source>
</evidence>
<sequence>MTIFDDFFGLLNKGVETVGGVFDQAANTAGSVFDRYLDAKERQSRLRERLNPRTVSTPTPDFTPVTNTNLPTAKPIDAKTLAMMGGIGLLGFVILSKGNAK</sequence>
<dbReference type="EMBL" id="LAQL01000004">
    <property type="protein sequence ID" value="KLN61311.1"/>
    <property type="molecule type" value="Genomic_DNA"/>
</dbReference>
<dbReference type="RefSeq" id="WP_047763392.1">
    <property type="nucleotide sequence ID" value="NZ_LAQL01000004.1"/>
</dbReference>
<protein>
    <submittedName>
        <fullName evidence="1">Uncharacterized protein</fullName>
    </submittedName>
</protein>
<comment type="caution">
    <text evidence="1">The sequence shown here is derived from an EMBL/GenBank/DDBJ whole genome shotgun (WGS) entry which is preliminary data.</text>
</comment>
<gene>
    <name evidence="1" type="ORF">WH96_06575</name>
</gene>
<dbReference type="AlphaFoldDB" id="A0A0H2MGH3"/>
<evidence type="ECO:0000313" key="2">
    <source>
        <dbReference type="Proteomes" id="UP000035444"/>
    </source>
</evidence>
<organism evidence="1 2">
    <name type="scientific">Kiloniella spongiae</name>
    <dbReference type="NCBI Taxonomy" id="1489064"/>
    <lineage>
        <taxon>Bacteria</taxon>
        <taxon>Pseudomonadati</taxon>
        <taxon>Pseudomonadota</taxon>
        <taxon>Alphaproteobacteria</taxon>
        <taxon>Rhodospirillales</taxon>
        <taxon>Kiloniellaceae</taxon>
        <taxon>Kiloniella</taxon>
    </lineage>
</organism>
<keyword evidence="2" id="KW-1185">Reference proteome</keyword>
<dbReference type="STRING" id="1489064.WH96_06575"/>
<dbReference type="Proteomes" id="UP000035444">
    <property type="component" value="Unassembled WGS sequence"/>
</dbReference>